<feature type="region of interest" description="Disordered" evidence="1">
    <location>
        <begin position="35"/>
        <end position="65"/>
    </location>
</feature>
<name>K1XQS3_MARBU</name>
<dbReference type="OrthoDB" id="2537245at2759"/>
<evidence type="ECO:0000313" key="2">
    <source>
        <dbReference type="EMBL" id="EKD14954.1"/>
    </source>
</evidence>
<dbReference type="HOGENOM" id="CLU_704148_0_0_1"/>
<keyword evidence="3" id="KW-1185">Reference proteome</keyword>
<accession>K1XQS3</accession>
<reference evidence="2 3" key="1">
    <citation type="journal article" date="2012" name="BMC Genomics">
        <title>Sequencing the genome of Marssonina brunnea reveals fungus-poplar co-evolution.</title>
        <authorList>
            <person name="Zhu S."/>
            <person name="Cao Y.-Z."/>
            <person name="Jiang C."/>
            <person name="Tan B.-Y."/>
            <person name="Wang Z."/>
            <person name="Feng S."/>
            <person name="Zhang L."/>
            <person name="Su X.-H."/>
            <person name="Brejova B."/>
            <person name="Vinar T."/>
            <person name="Xu M."/>
            <person name="Wang M.-X."/>
            <person name="Zhang S.-G."/>
            <person name="Huang M.-R."/>
            <person name="Wu R."/>
            <person name="Zhou Y."/>
        </authorList>
    </citation>
    <scope>NUCLEOTIDE SEQUENCE [LARGE SCALE GENOMIC DNA]</scope>
    <source>
        <strain evidence="2 3">MB_m1</strain>
    </source>
</reference>
<feature type="region of interest" description="Disordered" evidence="1">
    <location>
        <begin position="313"/>
        <end position="392"/>
    </location>
</feature>
<sequence length="392" mass="43891">MSIDSIFESLGCPGQSHRFDSPTHHLRVEFRARRPHGASHAQQGGCGAGGDLHGGSHGHIRDSDRAKVRDRRGLQVCWGASGPAFWQHDDIWWCWRRRREKYSTDETGGHERDDPVGFRAAGRSRCIRCRAEGAHGVPPALTHRRLPVFSEAYCSCGPCLMTTRRPSWSSRSPPQPRYVSRSSSERFCEYRGRRSCRWRCSSSPRARSSGTSSRSSSGCATFRATYVYTYDPASIFAGAIVGAAILNRLFNAAVSNTWRTTARCVTWPSSASTTTPHRLSTPLLANAALMLLTFLATYEAVKRVCNDHALNRGKGSEVEEEKSKKKNIIPRRTPGKELGGRWKALDGDGSRRAKAKTQSQMIRKKKKKETRKEPSRWKVSHGMAWHAPRSRP</sequence>
<evidence type="ECO:0000256" key="1">
    <source>
        <dbReference type="SAM" id="MobiDB-lite"/>
    </source>
</evidence>
<gene>
    <name evidence="2" type="ORF">MBM_06715</name>
</gene>
<dbReference type="KEGG" id="mbe:MBM_06715"/>
<evidence type="ECO:0000313" key="3">
    <source>
        <dbReference type="Proteomes" id="UP000006753"/>
    </source>
</evidence>
<feature type="compositionally biased region" description="Basic and acidic residues" evidence="1">
    <location>
        <begin position="313"/>
        <end position="323"/>
    </location>
</feature>
<dbReference type="AlphaFoldDB" id="K1XQS3"/>
<feature type="compositionally biased region" description="Basic and acidic residues" evidence="1">
    <location>
        <begin position="334"/>
        <end position="351"/>
    </location>
</feature>
<dbReference type="Proteomes" id="UP000006753">
    <property type="component" value="Unassembled WGS sequence"/>
</dbReference>
<dbReference type="InParanoid" id="K1XQS3"/>
<feature type="compositionally biased region" description="Gly residues" evidence="1">
    <location>
        <begin position="44"/>
        <end position="57"/>
    </location>
</feature>
<dbReference type="EMBL" id="JH921443">
    <property type="protein sequence ID" value="EKD14954.1"/>
    <property type="molecule type" value="Genomic_DNA"/>
</dbReference>
<organism evidence="2 3">
    <name type="scientific">Marssonina brunnea f. sp. multigermtubi (strain MB_m1)</name>
    <name type="common">Marssonina leaf spot fungus</name>
    <dbReference type="NCBI Taxonomy" id="1072389"/>
    <lineage>
        <taxon>Eukaryota</taxon>
        <taxon>Fungi</taxon>
        <taxon>Dikarya</taxon>
        <taxon>Ascomycota</taxon>
        <taxon>Pezizomycotina</taxon>
        <taxon>Leotiomycetes</taxon>
        <taxon>Helotiales</taxon>
        <taxon>Drepanopezizaceae</taxon>
        <taxon>Drepanopeziza</taxon>
    </lineage>
</organism>
<protein>
    <submittedName>
        <fullName evidence="2">Uncharacterized protein</fullName>
    </submittedName>
</protein>
<proteinExistence type="predicted"/>